<dbReference type="InterPro" id="IPR007487">
    <property type="entry name" value="ABC_transpt-TYRBP-like"/>
</dbReference>
<dbReference type="Gene3D" id="3.40.50.2300">
    <property type="match status" value="2"/>
</dbReference>
<feature type="chain" id="PRO_5015421046" evidence="1">
    <location>
        <begin position="19"/>
        <end position="323"/>
    </location>
</feature>
<dbReference type="AlphaFoldDB" id="A0A2U3Q718"/>
<organism evidence="3 4">
    <name type="scientific">Bradyrhizobium vignae</name>
    <dbReference type="NCBI Taxonomy" id="1549949"/>
    <lineage>
        <taxon>Bacteria</taxon>
        <taxon>Pseudomonadati</taxon>
        <taxon>Pseudomonadota</taxon>
        <taxon>Alphaproteobacteria</taxon>
        <taxon>Hyphomicrobiales</taxon>
        <taxon>Nitrobacteraceae</taxon>
        <taxon>Bradyrhizobium</taxon>
    </lineage>
</organism>
<dbReference type="Proteomes" id="UP000246085">
    <property type="component" value="Chromosome BRAD3257"/>
</dbReference>
<reference evidence="2 5" key="2">
    <citation type="submission" date="2021-03" db="EMBL/GenBank/DDBJ databases">
        <title>Genome Sequence of Bradyrhizobium vignae strain ISRA400.</title>
        <authorList>
            <person name="Tisa L.S."/>
            <person name="Svistoonoff S."/>
            <person name="Hocher V."/>
            <person name="Fall S."/>
            <person name="Zaiya A."/>
            <person name="Naing D."/>
            <person name="Niang N."/>
            <person name="Diouf A."/>
            <person name="Dasylva M.C."/>
            <person name="Toure O."/>
            <person name="Gueye M."/>
            <person name="Gully D."/>
            <person name="Tisseyre P."/>
            <person name="Simpson S."/>
            <person name="Morris K."/>
            <person name="Thomas W.K."/>
        </authorList>
    </citation>
    <scope>NUCLEOTIDE SEQUENCE [LARGE SCALE GENOMIC DNA]</scope>
    <source>
        <strain evidence="2 5">ISRA400</strain>
    </source>
</reference>
<dbReference type="KEGG" id="bvz:BRAD3257_6299"/>
<dbReference type="Pfam" id="PF04392">
    <property type="entry name" value="ABC_sub_bind"/>
    <property type="match status" value="1"/>
</dbReference>
<keyword evidence="1" id="KW-0732">Signal</keyword>
<name>A0A2U3Q718_9BRAD</name>
<protein>
    <submittedName>
        <fullName evidence="2">ABC transporter substrate-binding protein</fullName>
    </submittedName>
</protein>
<evidence type="ECO:0000313" key="2">
    <source>
        <dbReference type="EMBL" id="MBP0115317.1"/>
    </source>
</evidence>
<proteinExistence type="predicted"/>
<keyword evidence="5" id="KW-1185">Reference proteome</keyword>
<evidence type="ECO:0000313" key="5">
    <source>
        <dbReference type="Proteomes" id="UP000669317"/>
    </source>
</evidence>
<evidence type="ECO:0000313" key="3">
    <source>
        <dbReference type="EMBL" id="SPP97197.1"/>
    </source>
</evidence>
<dbReference type="SUPFAM" id="SSF53822">
    <property type="entry name" value="Periplasmic binding protein-like I"/>
    <property type="match status" value="1"/>
</dbReference>
<evidence type="ECO:0000313" key="4">
    <source>
        <dbReference type="Proteomes" id="UP000246085"/>
    </source>
</evidence>
<reference evidence="3 4" key="1">
    <citation type="submission" date="2018-03" db="EMBL/GenBank/DDBJ databases">
        <authorList>
            <person name="Gully D."/>
        </authorList>
    </citation>
    <scope>NUCLEOTIDE SEQUENCE [LARGE SCALE GENOMIC DNA]</scope>
    <source>
        <strain evidence="3">ORS3257</strain>
    </source>
</reference>
<evidence type="ECO:0000256" key="1">
    <source>
        <dbReference type="SAM" id="SignalP"/>
    </source>
</evidence>
<accession>A0A2U3Q718</accession>
<dbReference type="InterPro" id="IPR028082">
    <property type="entry name" value="Peripla_BP_I"/>
</dbReference>
<gene>
    <name evidence="3" type="ORF">BRAD3257_6299</name>
    <name evidence="2" type="ORF">JWS04_30485</name>
</gene>
<dbReference type="PANTHER" id="PTHR35271">
    <property type="entry name" value="ABC TRANSPORTER, SUBSTRATE-BINDING LIPOPROTEIN-RELATED"/>
    <property type="match status" value="1"/>
</dbReference>
<dbReference type="EMBL" id="LS398110">
    <property type="protein sequence ID" value="SPP97197.1"/>
    <property type="molecule type" value="Genomic_DNA"/>
</dbReference>
<dbReference type="EMBL" id="JAGIKT010000080">
    <property type="protein sequence ID" value="MBP0115317.1"/>
    <property type="molecule type" value="Genomic_DNA"/>
</dbReference>
<dbReference type="RefSeq" id="WP_160118865.1">
    <property type="nucleotide sequence ID" value="NZ_JAGIKT010000080.1"/>
</dbReference>
<sequence>MRRRKFIGLAGISVAAWAARLARSQATGQPRKIGYLHPFTIDPRLVILTGLLKRGRELGYIEGETILLRSAQGDLSRLPDLARELVDLGVGVLIVVGLPATTAALSAAPDLPVVAIDLETDPIKAGFIDSWAKPGRNLTGLFLDQTSLTGKLVTLMGEVVPGLRKLAIVWDPSTRPDQLEAARIAAGAAGLETQTLTLSKPEEFRDAFAKLESTSGVLLLISPTLTANPGLFAAAALEFRLPSISIWKPNAKAGGLLTYGPVLGPYFPRAMTMADTILKGTRPGDIPIEGPDRYELVINLKTAGQLGIEVPPSIAATADETIE</sequence>
<dbReference type="Proteomes" id="UP000669317">
    <property type="component" value="Unassembled WGS sequence"/>
</dbReference>
<dbReference type="CDD" id="cd06325">
    <property type="entry name" value="PBP1_ABC_unchar_transporter"/>
    <property type="match status" value="1"/>
</dbReference>
<feature type="signal peptide" evidence="1">
    <location>
        <begin position="1"/>
        <end position="18"/>
    </location>
</feature>
<dbReference type="PANTHER" id="PTHR35271:SF1">
    <property type="entry name" value="ABC TRANSPORTER, SUBSTRATE-BINDING LIPOPROTEIN"/>
    <property type="match status" value="1"/>
</dbReference>